<dbReference type="PRINTS" id="PR01011">
    <property type="entry name" value="GLUTPROXDASE"/>
</dbReference>
<evidence type="ECO:0000313" key="7">
    <source>
        <dbReference type="Proteomes" id="UP000679307"/>
    </source>
</evidence>
<dbReference type="InterPro" id="IPR029759">
    <property type="entry name" value="GPX_AS"/>
</dbReference>
<dbReference type="Gene3D" id="3.40.30.10">
    <property type="entry name" value="Glutaredoxin"/>
    <property type="match status" value="1"/>
</dbReference>
<accession>A0ABX8EF47</accession>
<dbReference type="GO" id="GO:0004601">
    <property type="term" value="F:peroxidase activity"/>
    <property type="evidence" value="ECO:0007669"/>
    <property type="project" value="UniProtKB-KW"/>
</dbReference>
<proteinExistence type="inferred from homology"/>
<evidence type="ECO:0000256" key="2">
    <source>
        <dbReference type="ARBA" id="ARBA00022559"/>
    </source>
</evidence>
<dbReference type="Proteomes" id="UP000679307">
    <property type="component" value="Chromosome"/>
</dbReference>
<dbReference type="InterPro" id="IPR029760">
    <property type="entry name" value="GPX_CS"/>
</dbReference>
<evidence type="ECO:0000256" key="1">
    <source>
        <dbReference type="ARBA" id="ARBA00006926"/>
    </source>
</evidence>
<dbReference type="PROSITE" id="PS51352">
    <property type="entry name" value="THIOREDOXIN_2"/>
    <property type="match status" value="1"/>
</dbReference>
<protein>
    <recommendedName>
        <fullName evidence="4">Glutathione peroxidase</fullName>
    </recommendedName>
</protein>
<feature type="domain" description="Thioredoxin" evidence="5">
    <location>
        <begin position="1"/>
        <end position="159"/>
    </location>
</feature>
<sequence length="160" mass="17510">MTSLHDHHATAIDGGDVDLGTYSGQVVLVVNTASQCGFTPQYEGLQDLQKSYADQGFSVLGFPCNQFQSQEPGDDASIAGFCERSFGVTFPMFSKVDVNGDQAHPLFRWLREEKGGLLGDKIKWNFTKFLVGKDGQVIKRYAPTTKPEKITGDIEKALAS</sequence>
<evidence type="ECO:0000256" key="3">
    <source>
        <dbReference type="ARBA" id="ARBA00023002"/>
    </source>
</evidence>
<evidence type="ECO:0000313" key="6">
    <source>
        <dbReference type="EMBL" id="QVT77708.1"/>
    </source>
</evidence>
<organism evidence="6 7">
    <name type="scientific">Nocardioides aquaticus</name>
    <dbReference type="NCBI Taxonomy" id="160826"/>
    <lineage>
        <taxon>Bacteria</taxon>
        <taxon>Bacillati</taxon>
        <taxon>Actinomycetota</taxon>
        <taxon>Actinomycetes</taxon>
        <taxon>Propionibacteriales</taxon>
        <taxon>Nocardioidaceae</taxon>
        <taxon>Nocardioides</taxon>
    </lineage>
</organism>
<evidence type="ECO:0000256" key="4">
    <source>
        <dbReference type="RuleBase" id="RU000499"/>
    </source>
</evidence>
<dbReference type="RefSeq" id="WP_214057388.1">
    <property type="nucleotide sequence ID" value="NZ_BAAAHS010000035.1"/>
</dbReference>
<keyword evidence="2 4" id="KW-0575">Peroxidase</keyword>
<dbReference type="CDD" id="cd00340">
    <property type="entry name" value="GSH_Peroxidase"/>
    <property type="match status" value="1"/>
</dbReference>
<dbReference type="InterPro" id="IPR013766">
    <property type="entry name" value="Thioredoxin_domain"/>
</dbReference>
<name>A0ABX8EF47_9ACTN</name>
<keyword evidence="7" id="KW-1185">Reference proteome</keyword>
<dbReference type="PANTHER" id="PTHR11592">
    <property type="entry name" value="GLUTATHIONE PEROXIDASE"/>
    <property type="match status" value="1"/>
</dbReference>
<dbReference type="PANTHER" id="PTHR11592:SF78">
    <property type="entry name" value="GLUTATHIONE PEROXIDASE"/>
    <property type="match status" value="1"/>
</dbReference>
<comment type="similarity">
    <text evidence="1 4">Belongs to the glutathione peroxidase family.</text>
</comment>
<gene>
    <name evidence="6" type="primary">gpx1</name>
    <name evidence="6" type="ORF">ENKNEFLB_00073</name>
</gene>
<dbReference type="Pfam" id="PF00255">
    <property type="entry name" value="GSHPx"/>
    <property type="match status" value="1"/>
</dbReference>
<dbReference type="SUPFAM" id="SSF52833">
    <property type="entry name" value="Thioredoxin-like"/>
    <property type="match status" value="1"/>
</dbReference>
<evidence type="ECO:0000259" key="5">
    <source>
        <dbReference type="PROSITE" id="PS51352"/>
    </source>
</evidence>
<dbReference type="EMBL" id="CP075371">
    <property type="protein sequence ID" value="QVT77708.1"/>
    <property type="molecule type" value="Genomic_DNA"/>
</dbReference>
<keyword evidence="3 4" id="KW-0560">Oxidoreductase</keyword>
<dbReference type="PIRSF" id="PIRSF000303">
    <property type="entry name" value="Glutathion_perox"/>
    <property type="match status" value="1"/>
</dbReference>
<dbReference type="InterPro" id="IPR000889">
    <property type="entry name" value="Glutathione_peroxidase"/>
</dbReference>
<dbReference type="PROSITE" id="PS00460">
    <property type="entry name" value="GLUTATHIONE_PEROXID_1"/>
    <property type="match status" value="1"/>
</dbReference>
<dbReference type="InterPro" id="IPR036249">
    <property type="entry name" value="Thioredoxin-like_sf"/>
</dbReference>
<dbReference type="PROSITE" id="PS00763">
    <property type="entry name" value="GLUTATHIONE_PEROXID_2"/>
    <property type="match status" value="1"/>
</dbReference>
<dbReference type="PROSITE" id="PS51355">
    <property type="entry name" value="GLUTATHIONE_PEROXID_3"/>
    <property type="match status" value="1"/>
</dbReference>
<reference evidence="6 7" key="1">
    <citation type="submission" date="2021-05" db="EMBL/GenBank/DDBJ databases">
        <title>Complete genome of Nocardioides aquaticus KCTC 9944T isolated from meromictic and hypersaline Ekho Lake, Antarctica.</title>
        <authorList>
            <person name="Hwang K."/>
            <person name="Kim K.M."/>
            <person name="Choe H."/>
        </authorList>
    </citation>
    <scope>NUCLEOTIDE SEQUENCE [LARGE SCALE GENOMIC DNA]</scope>
    <source>
        <strain evidence="6 7">KCTC 9944</strain>
    </source>
</reference>